<evidence type="ECO:0000313" key="2">
    <source>
        <dbReference type="Proteomes" id="UP001079430"/>
    </source>
</evidence>
<comment type="caution">
    <text evidence="1">The sequence shown here is derived from an EMBL/GenBank/DDBJ whole genome shotgun (WGS) entry which is preliminary data.</text>
</comment>
<evidence type="ECO:0000313" key="1">
    <source>
        <dbReference type="EMBL" id="MCZ4093079.1"/>
    </source>
</evidence>
<proteinExistence type="predicted"/>
<accession>A0ABT4KM85</accession>
<sequence>MVQERLKRDPMSGHLFVFRGRSGQLPTFCIRFSFCEDRLSLAPDVRVHRAGLAVPTWQEFDMHLHG</sequence>
<dbReference type="EMBL" id="JAPVOI010000005">
    <property type="protein sequence ID" value="MCZ4093079.1"/>
    <property type="molecule type" value="Genomic_DNA"/>
</dbReference>
<reference evidence="1" key="1">
    <citation type="submission" date="2022-10" db="EMBL/GenBank/DDBJ databases">
        <title>Whole genome sequencing of three plant growth promoting bacteria isolated from Vachellia tortilis subsp. raddiana in Morocco.</title>
        <authorList>
            <person name="Hnini M."/>
            <person name="Zouagui R."/>
            <person name="Zouagui H."/>
            <person name="Chemao Elfihri M.-W."/>
            <person name="Ibrahimi A."/>
            <person name="Sbabou L."/>
            <person name="Aurag J."/>
        </authorList>
    </citation>
    <scope>NUCLEOTIDE SEQUENCE</scope>
    <source>
        <strain evidence="1">LMR678</strain>
    </source>
</reference>
<gene>
    <name evidence="1" type="ORF">O3W52_24380</name>
</gene>
<dbReference type="Proteomes" id="UP001079430">
    <property type="component" value="Unassembled WGS sequence"/>
</dbReference>
<protein>
    <recommendedName>
        <fullName evidence="3">Transposase</fullName>
    </recommendedName>
</protein>
<organism evidence="1 2">
    <name type="scientific">Sinorhizobium psoraleae</name>
    <dbReference type="NCBI Taxonomy" id="520838"/>
    <lineage>
        <taxon>Bacteria</taxon>
        <taxon>Pseudomonadati</taxon>
        <taxon>Pseudomonadota</taxon>
        <taxon>Alphaproteobacteria</taxon>
        <taxon>Hyphomicrobiales</taxon>
        <taxon>Rhizobiaceae</taxon>
        <taxon>Sinorhizobium/Ensifer group</taxon>
        <taxon>Sinorhizobium</taxon>
    </lineage>
</organism>
<evidence type="ECO:0008006" key="3">
    <source>
        <dbReference type="Google" id="ProtNLM"/>
    </source>
</evidence>
<dbReference type="RefSeq" id="WP_269285549.1">
    <property type="nucleotide sequence ID" value="NZ_JAPVOI010000005.1"/>
</dbReference>
<keyword evidence="2" id="KW-1185">Reference proteome</keyword>
<name>A0ABT4KM85_9HYPH</name>